<name>A7RRP2_NEMVE</name>
<dbReference type="Pfam" id="PF13949">
    <property type="entry name" value="ALIX_LYPXL_bnd"/>
    <property type="match status" value="1"/>
</dbReference>
<dbReference type="HOGENOM" id="CLU_007181_2_0_1"/>
<proteinExistence type="predicted"/>
<protein>
    <recommendedName>
        <fullName evidence="3">BRO1 domain-containing protein</fullName>
    </recommendedName>
</protein>
<dbReference type="Gene3D" id="1.20.120.560">
    <property type="entry name" value="alix/aip1 in complex with the ypdl late domain"/>
    <property type="match status" value="1"/>
</dbReference>
<evidence type="ECO:0000256" key="2">
    <source>
        <dbReference type="SAM" id="MobiDB-lite"/>
    </source>
</evidence>
<keyword evidence="1" id="KW-0175">Coiled coil</keyword>
<dbReference type="PROSITE" id="PS51180">
    <property type="entry name" value="BRO1"/>
    <property type="match status" value="1"/>
</dbReference>
<evidence type="ECO:0000259" key="3">
    <source>
        <dbReference type="PROSITE" id="PS51180"/>
    </source>
</evidence>
<dbReference type="CDD" id="cd09240">
    <property type="entry name" value="BRO1_Alix"/>
    <property type="match status" value="1"/>
</dbReference>
<accession>A7RRP2</accession>
<feature type="compositionally biased region" description="Pro residues" evidence="2">
    <location>
        <begin position="830"/>
        <end position="851"/>
    </location>
</feature>
<feature type="region of interest" description="Disordered" evidence="2">
    <location>
        <begin position="807"/>
        <end position="851"/>
    </location>
</feature>
<dbReference type="InterPro" id="IPR038499">
    <property type="entry name" value="BRO1_sf"/>
</dbReference>
<evidence type="ECO:0000256" key="1">
    <source>
        <dbReference type="SAM" id="Coils"/>
    </source>
</evidence>
<dbReference type="STRING" id="45351.A7RRP2"/>
<gene>
    <name evidence="4" type="ORF">NEMVEDRAFT_v1g181204</name>
</gene>
<dbReference type="GO" id="GO:0005768">
    <property type="term" value="C:endosome"/>
    <property type="evidence" value="ECO:0000318"/>
    <property type="project" value="GO_Central"/>
</dbReference>
<dbReference type="OMA" id="VSHAEEM"/>
<evidence type="ECO:0000313" key="4">
    <source>
        <dbReference type="EMBL" id="EDO45795.1"/>
    </source>
</evidence>
<dbReference type="PhylomeDB" id="A7RRP2"/>
<evidence type="ECO:0000313" key="5">
    <source>
        <dbReference type="Proteomes" id="UP000001593"/>
    </source>
</evidence>
<dbReference type="FunFam" id="1.25.40.280:FF:000001">
    <property type="entry name" value="programmed cell death 6-interacting protein-like isoform X1"/>
    <property type="match status" value="1"/>
</dbReference>
<feature type="region of interest" description="Disordered" evidence="2">
    <location>
        <begin position="709"/>
        <end position="730"/>
    </location>
</feature>
<dbReference type="PANTHER" id="PTHR23030">
    <property type="entry name" value="PCD6 INTERACTING PROTEIN-RELATED"/>
    <property type="match status" value="1"/>
</dbReference>
<dbReference type="InterPro" id="IPR025304">
    <property type="entry name" value="ALIX_V_dom"/>
</dbReference>
<dbReference type="EMBL" id="DS469532">
    <property type="protein sequence ID" value="EDO45795.1"/>
    <property type="molecule type" value="Genomic_DNA"/>
</dbReference>
<sequence length="851" mass="93746">MAGWIVIPCKRSEAVDFKKPLEKFIKNTFSEDVLKENSDAISDLNKLRNSAVMQTPDKHESALEPLLRYYDQLVAIEGKLPINESQIRVSFTWFDCFDKGSLFGYKKASLATSAYERLCLLFNIGALESQIASAQNLQTDDGLKLAAKMFQSASGCFNLLKDSVYAQLHQVPTPDMSVEMLNALGSIMLAQGQESIWFKTEHDKMKDGIIAKVAAQLSDFYNEANQACQVQTVKQQLEKEWTAVLGAKQKYFKAISQYHQATVAMEKGKYGENVARLKLANQLVGEAAKESMGMFDTKTWVDRIKRGFVEAEKDNNLIYHDMIPSVDTLAVIGRASLAKSLPLSKPASINFIDMFTKLVPMAVHGALTAYENRKAEIINFEVGRLREGTQLINSILASLNLPAAIEDLSGDKVPKSVLEKAATVKERGGVNTIDSLMQDLPELLQRNREILDEAARMMDEEEGQDTQMRERFTSKWTPKPSAELTAQLRDEANKYRGILENAVRADAIVREKYNAHRQAMDLLCKGESEIAAALPTVNATSSATAASSTVQQLRKLLSEIDSIKAAREGIEEDLKAQQDDMAVKFLSALAADGSITDCEGLISGNLASTYEPIQDQVKDSISRQEKTLAAIQTANEKFVQERQEGRAVSEREAKLKELASAFDIYMELTANLKEGTKFYNDLTPILVRFQQKISDLVFARKTEREELSRSLQNTIAQQPAEPTPAAPPHHAAQGTLVLFTVYCARQPPPSRPPPPRSQAPSAPSSAPAQYPGGAPPAYATAGQYYQPMPMPGYAPYQYSNYTQPGGMGGYGGYPQQPPLPGGYYYGAPPGGYPYPQQPGQPRPGGPGPYGQ</sequence>
<reference evidence="4 5" key="1">
    <citation type="journal article" date="2007" name="Science">
        <title>Sea anemone genome reveals ancestral eumetazoan gene repertoire and genomic organization.</title>
        <authorList>
            <person name="Putnam N.H."/>
            <person name="Srivastava M."/>
            <person name="Hellsten U."/>
            <person name="Dirks B."/>
            <person name="Chapman J."/>
            <person name="Salamov A."/>
            <person name="Terry A."/>
            <person name="Shapiro H."/>
            <person name="Lindquist E."/>
            <person name="Kapitonov V.V."/>
            <person name="Jurka J."/>
            <person name="Genikhovich G."/>
            <person name="Grigoriev I.V."/>
            <person name="Lucas S.M."/>
            <person name="Steele R.E."/>
            <person name="Finnerty J.R."/>
            <person name="Technau U."/>
            <person name="Martindale M.Q."/>
            <person name="Rokhsar D.S."/>
        </authorList>
    </citation>
    <scope>NUCLEOTIDE SEQUENCE [LARGE SCALE GENOMIC DNA]</scope>
    <source>
        <strain evidence="5">CH2 X CH6</strain>
    </source>
</reference>
<dbReference type="PANTHER" id="PTHR23030:SF39">
    <property type="entry name" value="PROGRAMMED CELL DEATH 6-INTERACTING PROTEIN"/>
    <property type="match status" value="1"/>
</dbReference>
<dbReference type="InParanoid" id="A7RRP2"/>
<dbReference type="Gene3D" id="1.25.40.280">
    <property type="entry name" value="alix/aip1 like domains"/>
    <property type="match status" value="1"/>
</dbReference>
<dbReference type="Gene3D" id="1.20.140.50">
    <property type="entry name" value="alix/aip1 like domains"/>
    <property type="match status" value="1"/>
</dbReference>
<dbReference type="SMART" id="SM01041">
    <property type="entry name" value="BRO1"/>
    <property type="match status" value="1"/>
</dbReference>
<dbReference type="eggNOG" id="KOG2220">
    <property type="taxonomic scope" value="Eukaryota"/>
</dbReference>
<feature type="region of interest" description="Disordered" evidence="2">
    <location>
        <begin position="744"/>
        <end position="774"/>
    </location>
</feature>
<feature type="compositionally biased region" description="Pro residues" evidence="2">
    <location>
        <begin position="746"/>
        <end position="757"/>
    </location>
</feature>
<dbReference type="GO" id="GO:0000281">
    <property type="term" value="P:mitotic cytokinesis"/>
    <property type="evidence" value="ECO:0000318"/>
    <property type="project" value="GO_Central"/>
</dbReference>
<keyword evidence="5" id="KW-1185">Reference proteome</keyword>
<feature type="coiled-coil region" evidence="1">
    <location>
        <begin position="553"/>
        <end position="580"/>
    </location>
</feature>
<dbReference type="AlphaFoldDB" id="A7RRP2"/>
<dbReference type="Pfam" id="PF03097">
    <property type="entry name" value="BRO1"/>
    <property type="match status" value="1"/>
</dbReference>
<feature type="domain" description="BRO1" evidence="3">
    <location>
        <begin position="3"/>
        <end position="392"/>
    </location>
</feature>
<feature type="coiled-coil region" evidence="1">
    <location>
        <begin position="433"/>
        <end position="464"/>
    </location>
</feature>
<dbReference type="InterPro" id="IPR004328">
    <property type="entry name" value="BRO1_dom"/>
</dbReference>
<organism evidence="4 5">
    <name type="scientific">Nematostella vectensis</name>
    <name type="common">Starlet sea anemone</name>
    <dbReference type="NCBI Taxonomy" id="45351"/>
    <lineage>
        <taxon>Eukaryota</taxon>
        <taxon>Metazoa</taxon>
        <taxon>Cnidaria</taxon>
        <taxon>Anthozoa</taxon>
        <taxon>Hexacorallia</taxon>
        <taxon>Actiniaria</taxon>
        <taxon>Edwardsiidae</taxon>
        <taxon>Nematostella</taxon>
    </lineage>
</organism>
<dbReference type="CDD" id="cd09235">
    <property type="entry name" value="V_Alix"/>
    <property type="match status" value="1"/>
</dbReference>
<feature type="compositionally biased region" description="Low complexity" evidence="2">
    <location>
        <begin position="758"/>
        <end position="774"/>
    </location>
</feature>
<dbReference type="Proteomes" id="UP000001593">
    <property type="component" value="Unassembled WGS sequence"/>
</dbReference>